<sequence>MTESQMALLQLIDSLSSSCSSQMIVNQSVGPLFSRSVGLFQGSILSPWLFNVYINDLAEKIAHIDPHPFIPPLLLFADDILLQPSTPSIAKRLILQDAAAINQSKVFHAGKMACFFLEKNLAETSFLANFDQCRHYYEKQVLARDSFRGFYLSHRRQKARRTTELLTKRVKQQMARVERTYLDPSSVAHKVFLMCIGDGGPGVGSHIKGPLETWREMATTAECS</sequence>
<dbReference type="Proteomes" id="UP001206595">
    <property type="component" value="Unassembled WGS sequence"/>
</dbReference>
<reference evidence="2" key="1">
    <citation type="submission" date="2021-06" db="EMBL/GenBank/DDBJ databases">
        <authorList>
            <consortium name="DOE Joint Genome Institute"/>
            <person name="Mondo S.J."/>
            <person name="Amses K.R."/>
            <person name="Simmons D.R."/>
            <person name="Longcore J.E."/>
            <person name="Seto K."/>
            <person name="Alves G.H."/>
            <person name="Bonds A.E."/>
            <person name="Quandt C.A."/>
            <person name="Davis W.J."/>
            <person name="Chang Y."/>
            <person name="Letcher P.M."/>
            <person name="Powell M.J."/>
            <person name="Kuo A."/>
            <person name="Labutti K."/>
            <person name="Pangilinan J."/>
            <person name="Andreopoulos W."/>
            <person name="Tritt A."/>
            <person name="Riley R."/>
            <person name="Hundley H."/>
            <person name="Johnson J."/>
            <person name="Lipzen A."/>
            <person name="Barry K."/>
            <person name="Berbee M.L."/>
            <person name="Buchler N.E."/>
            <person name="Grigoriev I.V."/>
            <person name="Spatafora J.W."/>
            <person name="Stajich J.E."/>
            <person name="James T.Y."/>
        </authorList>
    </citation>
    <scope>NUCLEOTIDE SEQUENCE</scope>
    <source>
        <strain evidence="2">AG</strain>
    </source>
</reference>
<dbReference type="InterPro" id="IPR000477">
    <property type="entry name" value="RT_dom"/>
</dbReference>
<accession>A0AAD5E2X4</accession>
<reference evidence="2" key="2">
    <citation type="journal article" date="2022" name="Proc. Natl. Acad. Sci. U.S.A.">
        <title>Diploid-dominant life cycles characterize the early evolution of Fungi.</title>
        <authorList>
            <person name="Amses K.R."/>
            <person name="Simmons D.R."/>
            <person name="Longcore J.E."/>
            <person name="Mondo S.J."/>
            <person name="Seto K."/>
            <person name="Jeronimo G.H."/>
            <person name="Bonds A.E."/>
            <person name="Quandt C.A."/>
            <person name="Davis W.J."/>
            <person name="Chang Y."/>
            <person name="Federici B.A."/>
            <person name="Kuo A."/>
            <person name="LaButti K."/>
            <person name="Pangilinan J."/>
            <person name="Andreopoulos W."/>
            <person name="Tritt A."/>
            <person name="Riley R."/>
            <person name="Hundley H."/>
            <person name="Johnson J."/>
            <person name="Lipzen A."/>
            <person name="Barry K."/>
            <person name="Lang B.F."/>
            <person name="Cuomo C.A."/>
            <person name="Buchler N.E."/>
            <person name="Grigoriev I.V."/>
            <person name="Spatafora J.W."/>
            <person name="Stajich J.E."/>
            <person name="James T.Y."/>
        </authorList>
    </citation>
    <scope>NUCLEOTIDE SEQUENCE</scope>
    <source>
        <strain evidence="2">AG</strain>
    </source>
</reference>
<keyword evidence="3" id="KW-1185">Reference proteome</keyword>
<dbReference type="EMBL" id="MU620979">
    <property type="protein sequence ID" value="KAI8575486.1"/>
    <property type="molecule type" value="Genomic_DNA"/>
</dbReference>
<dbReference type="GeneID" id="75918517"/>
<evidence type="ECO:0000259" key="1">
    <source>
        <dbReference type="PROSITE" id="PS50878"/>
    </source>
</evidence>
<dbReference type="AlphaFoldDB" id="A0AAD5E2X4"/>
<proteinExistence type="predicted"/>
<comment type="caution">
    <text evidence="2">The sequence shown here is derived from an EMBL/GenBank/DDBJ whole genome shotgun (WGS) entry which is preliminary data.</text>
</comment>
<dbReference type="RefSeq" id="XP_051440490.1">
    <property type="nucleotide sequence ID" value="XM_051593175.1"/>
</dbReference>
<dbReference type="PROSITE" id="PS50878">
    <property type="entry name" value="RT_POL"/>
    <property type="match status" value="1"/>
</dbReference>
<gene>
    <name evidence="2" type="ORF">K450DRAFT_275567</name>
</gene>
<evidence type="ECO:0000313" key="3">
    <source>
        <dbReference type="Proteomes" id="UP001206595"/>
    </source>
</evidence>
<name>A0AAD5E2X4_UMBRA</name>
<evidence type="ECO:0000313" key="2">
    <source>
        <dbReference type="EMBL" id="KAI8575486.1"/>
    </source>
</evidence>
<feature type="domain" description="Reverse transcriptase" evidence="1">
    <location>
        <begin position="1"/>
        <end position="152"/>
    </location>
</feature>
<protein>
    <recommendedName>
        <fullName evidence="1">Reverse transcriptase domain-containing protein</fullName>
    </recommendedName>
</protein>
<organism evidence="2 3">
    <name type="scientific">Umbelopsis ramanniana AG</name>
    <dbReference type="NCBI Taxonomy" id="1314678"/>
    <lineage>
        <taxon>Eukaryota</taxon>
        <taxon>Fungi</taxon>
        <taxon>Fungi incertae sedis</taxon>
        <taxon>Mucoromycota</taxon>
        <taxon>Mucoromycotina</taxon>
        <taxon>Umbelopsidomycetes</taxon>
        <taxon>Umbelopsidales</taxon>
        <taxon>Umbelopsidaceae</taxon>
        <taxon>Umbelopsis</taxon>
    </lineage>
</organism>